<evidence type="ECO:0000256" key="1">
    <source>
        <dbReference type="SAM" id="MobiDB-lite"/>
    </source>
</evidence>
<proteinExistence type="predicted"/>
<accession>A0A1E3M193</accession>
<dbReference type="EMBL" id="MDDS01000003">
    <property type="protein sequence ID" value="ODP39743.1"/>
    <property type="molecule type" value="Genomic_DNA"/>
</dbReference>
<dbReference type="STRING" id="1888892.BFL28_08955"/>
<feature type="region of interest" description="Disordered" evidence="1">
    <location>
        <begin position="71"/>
        <end position="92"/>
    </location>
</feature>
<organism evidence="2 3">
    <name type="scientific">Sphingomonas turrisvirgatae</name>
    <dbReference type="NCBI Taxonomy" id="1888892"/>
    <lineage>
        <taxon>Bacteria</taxon>
        <taxon>Pseudomonadati</taxon>
        <taxon>Pseudomonadota</taxon>
        <taxon>Alphaproteobacteria</taxon>
        <taxon>Sphingomonadales</taxon>
        <taxon>Sphingomonadaceae</taxon>
        <taxon>Sphingomonas</taxon>
    </lineage>
</organism>
<keyword evidence="3" id="KW-1185">Reference proteome</keyword>
<dbReference type="Proteomes" id="UP000094487">
    <property type="component" value="Unassembled WGS sequence"/>
</dbReference>
<evidence type="ECO:0000313" key="3">
    <source>
        <dbReference type="Proteomes" id="UP000094487"/>
    </source>
</evidence>
<sequence>MSYRFDRNVIDRAAVTAIPTELAILMVGVAARQATSRTARLQYDLDAPRPAGSLLAPADGAFNGAVERALADRPAPSGTASPDAALTPWQPR</sequence>
<comment type="caution">
    <text evidence="2">The sequence shown here is derived from an EMBL/GenBank/DDBJ whole genome shotgun (WGS) entry which is preliminary data.</text>
</comment>
<evidence type="ECO:0000313" key="2">
    <source>
        <dbReference type="EMBL" id="ODP39743.1"/>
    </source>
</evidence>
<dbReference type="AlphaFoldDB" id="A0A1E3M193"/>
<reference evidence="2 3" key="1">
    <citation type="submission" date="2016-08" db="EMBL/GenBank/DDBJ databases">
        <title>Draft genome of the agarase producing Sphingomonas sp. MCT13.</title>
        <authorList>
            <person name="D'Andrea M.M."/>
            <person name="Rossolini G.M."/>
            <person name="Thaller M.C."/>
        </authorList>
    </citation>
    <scope>NUCLEOTIDE SEQUENCE [LARGE SCALE GENOMIC DNA]</scope>
    <source>
        <strain evidence="2 3">MCT13</strain>
    </source>
</reference>
<gene>
    <name evidence="2" type="ORF">BFL28_08955</name>
</gene>
<protein>
    <submittedName>
        <fullName evidence="2">Uncharacterized protein</fullName>
    </submittedName>
</protein>
<name>A0A1E3M193_9SPHN</name>